<evidence type="ECO:0008006" key="4">
    <source>
        <dbReference type="Google" id="ProtNLM"/>
    </source>
</evidence>
<feature type="compositionally biased region" description="Low complexity" evidence="1">
    <location>
        <begin position="50"/>
        <end position="65"/>
    </location>
</feature>
<keyword evidence="3" id="KW-1185">Reference proteome</keyword>
<comment type="caution">
    <text evidence="2">The sequence shown here is derived from an EMBL/GenBank/DDBJ whole genome shotgun (WGS) entry which is preliminary data.</text>
</comment>
<dbReference type="EMBL" id="QZWG01000020">
    <property type="protein sequence ID" value="RZB42307.1"/>
    <property type="molecule type" value="Genomic_DNA"/>
</dbReference>
<dbReference type="PANTHER" id="PTHR46951">
    <property type="entry name" value="BED-TYPE DOMAIN-CONTAINING PROTEIN"/>
    <property type="match status" value="1"/>
</dbReference>
<dbReference type="PANTHER" id="PTHR46951:SF2">
    <property type="entry name" value="BED-TYPE DOMAIN-CONTAINING PROTEIN"/>
    <property type="match status" value="1"/>
</dbReference>
<evidence type="ECO:0000256" key="1">
    <source>
        <dbReference type="SAM" id="MobiDB-lite"/>
    </source>
</evidence>
<protein>
    <recommendedName>
        <fullName evidence="4">BED-type domain-containing protein</fullName>
    </recommendedName>
</protein>
<proteinExistence type="predicted"/>
<sequence>MNTTNSRVAWQLAACVNDELERSLEAVNTMSHYPRGFAFHFSMYGSGNGSNSSNANTDTSTGSASRSKNAPGNRTDIGWKHGTDVLGNGKKVKCNYCSKINNGGIFRFKHLLAGTKWDSKPCASVPEEVKMLMMNVCYREQKGMLAFKGRAKAKFVQGSGEGVQATLNQLYKKGDKDKVNDQCVEFWYTSAIPFNVIKNPAFAKFCDMVGRYGVGYKSPSYHDIR</sequence>
<dbReference type="AlphaFoldDB" id="A0A445F0J5"/>
<evidence type="ECO:0000313" key="3">
    <source>
        <dbReference type="Proteomes" id="UP000289340"/>
    </source>
</evidence>
<reference evidence="2 3" key="1">
    <citation type="submission" date="2018-09" db="EMBL/GenBank/DDBJ databases">
        <title>A high-quality reference genome of wild soybean provides a powerful tool to mine soybean genomes.</title>
        <authorList>
            <person name="Xie M."/>
            <person name="Chung C.Y.L."/>
            <person name="Li M.-W."/>
            <person name="Wong F.-L."/>
            <person name="Chan T.-F."/>
            <person name="Lam H.-M."/>
        </authorList>
    </citation>
    <scope>NUCLEOTIDE SEQUENCE [LARGE SCALE GENOMIC DNA]</scope>
    <source>
        <strain evidence="3">cv. W05</strain>
        <tissue evidence="2">Hypocotyl of etiolated seedlings</tissue>
    </source>
</reference>
<dbReference type="Proteomes" id="UP000289340">
    <property type="component" value="Chromosome 20"/>
</dbReference>
<feature type="region of interest" description="Disordered" evidence="1">
    <location>
        <begin position="50"/>
        <end position="79"/>
    </location>
</feature>
<evidence type="ECO:0000313" key="2">
    <source>
        <dbReference type="EMBL" id="RZB42307.1"/>
    </source>
</evidence>
<name>A0A445F0J5_GLYSO</name>
<accession>A0A445F0J5</accession>
<organism evidence="2 3">
    <name type="scientific">Glycine soja</name>
    <name type="common">Wild soybean</name>
    <dbReference type="NCBI Taxonomy" id="3848"/>
    <lineage>
        <taxon>Eukaryota</taxon>
        <taxon>Viridiplantae</taxon>
        <taxon>Streptophyta</taxon>
        <taxon>Embryophyta</taxon>
        <taxon>Tracheophyta</taxon>
        <taxon>Spermatophyta</taxon>
        <taxon>Magnoliopsida</taxon>
        <taxon>eudicotyledons</taxon>
        <taxon>Gunneridae</taxon>
        <taxon>Pentapetalae</taxon>
        <taxon>rosids</taxon>
        <taxon>fabids</taxon>
        <taxon>Fabales</taxon>
        <taxon>Fabaceae</taxon>
        <taxon>Papilionoideae</taxon>
        <taxon>50 kb inversion clade</taxon>
        <taxon>NPAAA clade</taxon>
        <taxon>indigoferoid/millettioid clade</taxon>
        <taxon>Phaseoleae</taxon>
        <taxon>Glycine</taxon>
        <taxon>Glycine subgen. Soja</taxon>
    </lineage>
</organism>
<gene>
    <name evidence="2" type="ORF">D0Y65_053051</name>
</gene>